<feature type="region of interest" description="Disordered" evidence="1">
    <location>
        <begin position="1"/>
        <end position="29"/>
    </location>
</feature>
<feature type="compositionally biased region" description="Polar residues" evidence="1">
    <location>
        <begin position="1072"/>
        <end position="1081"/>
    </location>
</feature>
<feature type="compositionally biased region" description="Polar residues" evidence="1">
    <location>
        <begin position="602"/>
        <end position="612"/>
    </location>
</feature>
<feature type="compositionally biased region" description="Polar residues" evidence="1">
    <location>
        <begin position="488"/>
        <end position="498"/>
    </location>
</feature>
<feature type="compositionally biased region" description="Polar residues" evidence="1">
    <location>
        <begin position="629"/>
        <end position="655"/>
    </location>
</feature>
<feature type="region of interest" description="Disordered" evidence="1">
    <location>
        <begin position="602"/>
        <end position="735"/>
    </location>
</feature>
<feature type="compositionally biased region" description="Low complexity" evidence="1">
    <location>
        <begin position="662"/>
        <end position="679"/>
    </location>
</feature>
<dbReference type="AlphaFoldDB" id="A0AA38QAR5"/>
<feature type="compositionally biased region" description="Low complexity" evidence="1">
    <location>
        <begin position="71"/>
        <end position="84"/>
    </location>
</feature>
<feature type="region of interest" description="Disordered" evidence="1">
    <location>
        <begin position="843"/>
        <end position="946"/>
    </location>
</feature>
<protein>
    <submittedName>
        <fullName evidence="2">Uncharacterized protein</fullName>
    </submittedName>
</protein>
<feature type="compositionally biased region" description="Low complexity" evidence="1">
    <location>
        <begin position="926"/>
        <end position="938"/>
    </location>
</feature>
<feature type="compositionally biased region" description="Low complexity" evidence="1">
    <location>
        <begin position="1031"/>
        <end position="1045"/>
    </location>
</feature>
<gene>
    <name evidence="2" type="ORF">F5890DRAFT_1611811</name>
</gene>
<evidence type="ECO:0000256" key="1">
    <source>
        <dbReference type="SAM" id="MobiDB-lite"/>
    </source>
</evidence>
<feature type="compositionally biased region" description="Polar residues" evidence="1">
    <location>
        <begin position="843"/>
        <end position="877"/>
    </location>
</feature>
<feature type="compositionally biased region" description="Basic and acidic residues" evidence="1">
    <location>
        <begin position="712"/>
        <end position="721"/>
    </location>
</feature>
<feature type="compositionally biased region" description="Basic and acidic residues" evidence="1">
    <location>
        <begin position="48"/>
        <end position="57"/>
    </location>
</feature>
<evidence type="ECO:0000313" key="2">
    <source>
        <dbReference type="EMBL" id="KAJ3990287.1"/>
    </source>
</evidence>
<organism evidence="2 3">
    <name type="scientific">Lentinula detonsa</name>
    <dbReference type="NCBI Taxonomy" id="2804962"/>
    <lineage>
        <taxon>Eukaryota</taxon>
        <taxon>Fungi</taxon>
        <taxon>Dikarya</taxon>
        <taxon>Basidiomycota</taxon>
        <taxon>Agaricomycotina</taxon>
        <taxon>Agaricomycetes</taxon>
        <taxon>Agaricomycetidae</taxon>
        <taxon>Agaricales</taxon>
        <taxon>Marasmiineae</taxon>
        <taxon>Omphalotaceae</taxon>
        <taxon>Lentinula</taxon>
    </lineage>
</organism>
<feature type="compositionally biased region" description="Low complexity" evidence="1">
    <location>
        <begin position="288"/>
        <end position="305"/>
    </location>
</feature>
<feature type="region of interest" description="Disordered" evidence="1">
    <location>
        <begin position="966"/>
        <end position="1115"/>
    </location>
</feature>
<feature type="region of interest" description="Disordered" evidence="1">
    <location>
        <begin position="465"/>
        <end position="511"/>
    </location>
</feature>
<proteinExistence type="predicted"/>
<evidence type="ECO:0000313" key="3">
    <source>
        <dbReference type="Proteomes" id="UP001163850"/>
    </source>
</evidence>
<accession>A0AA38QAR5</accession>
<feature type="region of interest" description="Disordered" evidence="1">
    <location>
        <begin position="47"/>
        <end position="105"/>
    </location>
</feature>
<reference evidence="2" key="1">
    <citation type="submission" date="2022-08" db="EMBL/GenBank/DDBJ databases">
        <authorList>
            <consortium name="DOE Joint Genome Institute"/>
            <person name="Min B."/>
            <person name="Riley R."/>
            <person name="Sierra-Patev S."/>
            <person name="Naranjo-Ortiz M."/>
            <person name="Looney B."/>
            <person name="Konkel Z."/>
            <person name="Slot J.C."/>
            <person name="Sakamoto Y."/>
            <person name="Steenwyk J.L."/>
            <person name="Rokas A."/>
            <person name="Carro J."/>
            <person name="Camarero S."/>
            <person name="Ferreira P."/>
            <person name="Molpeceres G."/>
            <person name="Ruiz-Duenas F.J."/>
            <person name="Serrano A."/>
            <person name="Henrissat B."/>
            <person name="Drula E."/>
            <person name="Hughes K.W."/>
            <person name="Mata J.L."/>
            <person name="Ishikawa N.K."/>
            <person name="Vargas-Isla R."/>
            <person name="Ushijima S."/>
            <person name="Smith C.A."/>
            <person name="Ahrendt S."/>
            <person name="Andreopoulos W."/>
            <person name="He G."/>
            <person name="Labutti K."/>
            <person name="Lipzen A."/>
            <person name="Ng V."/>
            <person name="Sandor L."/>
            <person name="Barry K."/>
            <person name="Martinez A.T."/>
            <person name="Xiao Y."/>
            <person name="Gibbons J.G."/>
            <person name="Terashima K."/>
            <person name="Hibbett D.S."/>
            <person name="Grigoriev I.V."/>
        </authorList>
    </citation>
    <scope>NUCLEOTIDE SEQUENCE</scope>
    <source>
        <strain evidence="2">TFB7829</strain>
    </source>
</reference>
<dbReference type="EMBL" id="MU801891">
    <property type="protein sequence ID" value="KAJ3990287.1"/>
    <property type="molecule type" value="Genomic_DNA"/>
</dbReference>
<feature type="compositionally biased region" description="Basic and acidic residues" evidence="1">
    <location>
        <begin position="615"/>
        <end position="624"/>
    </location>
</feature>
<dbReference type="Proteomes" id="UP001163850">
    <property type="component" value="Unassembled WGS sequence"/>
</dbReference>
<sequence length="1164" mass="125233">MSSQDVYEDSNRNHMPTQQGLVSGLRPVLGRSDTDNLLSYYQSPLADSHYESNEGKARRSAVPSRQLSIASSDSDYSDSSHSDYTGTAAHKRLNMPSEGGSDRRRVAIVEMDTLVETAKKNSVRSRRGKDGFGSLALVAPPDASPKSYSQLTPPLTAPIEGKHGLELPSHDDLRTHHRSQSEAISIQKSPRDVGIVGTTIQPIILDLDSVNEKGQALQPPPLFIHPQSRSPSPGVALSSPTSLMPLVKRRSTGQSITVVTPEIGAAKPIDAPVASPVVISLHSRDVVQTTSPDTSPSMSDTTPQTVPQPELHSPHVPASYLTYKPGAYFHLLPHPYIRPRISCLFASGIHATAGPLPPPPRAAFTIDTQSPPPPRPPRLNTPVSQQTSHMLFSNSRFANTSPRKGDIDVMRQALQLPTSVSKALAARPLSTKPFSSISIKAGDNPRLVVQHFDYTMLRSRFSSSSLITSSHDLSDANKSAHRREGAFSPSSEDNSPQPVTIDVTKSDTSKAENVIPPSLRRVDQHIQPTYDDSGNGPPITEMHPLKPPSAFAAYSSISAGSSSSSFGTVQPVGFGNVTDESRSEGARVDPIQEDTWVDVRTVESSPSPSMTASVEHPRLSAEHTHHTRTIASHTTSHSLSVDGHTSVSRSPSTSPALPRSHSPSILSQPDSRSSSLSLAPSPPPKSFRHSITTGLKRMSLPRSPSAKSLSRTSHDRERSSNEDETSNHPLPDLPQAQFVNFRPSVPLRNMQSLQKVSRPYITPLQPISFKRKIDPNPAAMFCSEVTAKRNASERCMLYAQKINELWMFDCGLEEWMEKMRYGGSGSTHRGAAISLTQATPTSPVSTSFHAASPSTIPFTSQPRQTSRSSYTSITTEATFPRRPDASAATDLSMTFKDALSMSPPTGPPTLPYPSLASANQKYPGRSNSSVGSNSGSDSPAKGYKSLMPLASTSKTGAFFASLGRKASVSRKDKGLGAAGQGLASSSTRLNKQSHKHISQNSHPPVTVTAGLPSIPGGPRAPPNRMLRSQTIMISPMPSDSSSSSSAGRANAMGRRPSLFNIPSADSVHHTTSHSGHLSNPTVRGGPRSQSSSPSKQPSKALYGSPTPPESSWDPEFRHQVDKLSDLMPHADRSVLAGYLRRSGQDILAIGHYLEDEKNGRLRRD</sequence>
<comment type="caution">
    <text evidence="2">The sequence shown here is derived from an EMBL/GenBank/DDBJ whole genome shotgun (WGS) entry which is preliminary data.</text>
</comment>
<feature type="compositionally biased region" description="Low complexity" evidence="1">
    <location>
        <begin position="1088"/>
        <end position="1099"/>
    </location>
</feature>
<feature type="region of interest" description="Disordered" evidence="1">
    <location>
        <begin position="288"/>
        <end position="312"/>
    </location>
</feature>
<name>A0AA38QAR5_9AGAR</name>